<feature type="domain" description="Polymerase beta nucleotidyltransferase" evidence="1">
    <location>
        <begin position="108"/>
        <end position="139"/>
    </location>
</feature>
<dbReference type="InterPro" id="IPR011991">
    <property type="entry name" value="ArsR-like_HTH"/>
</dbReference>
<dbReference type="Gene3D" id="3.30.460.10">
    <property type="entry name" value="Beta Polymerase, domain 2"/>
    <property type="match status" value="1"/>
</dbReference>
<name>A0A4Q7YWI0_9BACT</name>
<keyword evidence="3" id="KW-1185">Reference proteome</keyword>
<dbReference type="RefSeq" id="WP_130419609.1">
    <property type="nucleotide sequence ID" value="NZ_SHKW01000001.1"/>
</dbReference>
<keyword evidence="2" id="KW-0808">Transferase</keyword>
<accession>A0A4Q7YWI0</accession>
<evidence type="ECO:0000313" key="2">
    <source>
        <dbReference type="EMBL" id="RZU41744.1"/>
    </source>
</evidence>
<comment type="caution">
    <text evidence="2">The sequence shown here is derived from an EMBL/GenBank/DDBJ whole genome shotgun (WGS) entry which is preliminary data.</text>
</comment>
<sequence>MLRTKDTALSHLLFGQTRGRILATLYDKPETAFFVRQLARHIAGSVGTVQRELTTLTAAGLILRTDNKNQVFYRANRDHPIFAELHALLAKTTGVFHLLHEALTPLAANIEFALVYGSFSRGEEKAESDIDLMVVGEVTLDDLLGQISPVELKLSRPINPTVYAREELRTKLRAGNHFLKSIQSKQLTFLIGNENEFREIR</sequence>
<reference evidence="2 3" key="1">
    <citation type="submission" date="2019-02" db="EMBL/GenBank/DDBJ databases">
        <title>Genomic Encyclopedia of Archaeal and Bacterial Type Strains, Phase II (KMG-II): from individual species to whole genera.</title>
        <authorList>
            <person name="Goeker M."/>
        </authorList>
    </citation>
    <scope>NUCLEOTIDE SEQUENCE [LARGE SCALE GENOMIC DNA]</scope>
    <source>
        <strain evidence="2 3">DSM 18101</strain>
    </source>
</reference>
<gene>
    <name evidence="2" type="ORF">BDD14_3277</name>
</gene>
<dbReference type="CDD" id="cd05403">
    <property type="entry name" value="NT_KNTase_like"/>
    <property type="match status" value="1"/>
</dbReference>
<dbReference type="Proteomes" id="UP000292958">
    <property type="component" value="Unassembled WGS sequence"/>
</dbReference>
<dbReference type="GO" id="GO:0006355">
    <property type="term" value="P:regulation of DNA-templated transcription"/>
    <property type="evidence" value="ECO:0007669"/>
    <property type="project" value="UniProtKB-ARBA"/>
</dbReference>
<organism evidence="2 3">
    <name type="scientific">Edaphobacter modestus</name>
    <dbReference type="NCBI Taxonomy" id="388466"/>
    <lineage>
        <taxon>Bacteria</taxon>
        <taxon>Pseudomonadati</taxon>
        <taxon>Acidobacteriota</taxon>
        <taxon>Terriglobia</taxon>
        <taxon>Terriglobales</taxon>
        <taxon>Acidobacteriaceae</taxon>
        <taxon>Edaphobacter</taxon>
    </lineage>
</organism>
<dbReference type="AlphaFoldDB" id="A0A4Q7YWI0"/>
<dbReference type="InterPro" id="IPR043519">
    <property type="entry name" value="NT_sf"/>
</dbReference>
<dbReference type="CDD" id="cd00090">
    <property type="entry name" value="HTH_ARSR"/>
    <property type="match status" value="1"/>
</dbReference>
<dbReference type="SUPFAM" id="SSF81301">
    <property type="entry name" value="Nucleotidyltransferase"/>
    <property type="match status" value="1"/>
</dbReference>
<dbReference type="InterPro" id="IPR036388">
    <property type="entry name" value="WH-like_DNA-bd_sf"/>
</dbReference>
<protein>
    <submittedName>
        <fullName evidence="2">Nucleotidyltransferase-like protein</fullName>
    </submittedName>
</protein>
<dbReference type="EMBL" id="SHKW01000001">
    <property type="protein sequence ID" value="RZU41744.1"/>
    <property type="molecule type" value="Genomic_DNA"/>
</dbReference>
<evidence type="ECO:0000259" key="1">
    <source>
        <dbReference type="Pfam" id="PF18765"/>
    </source>
</evidence>
<evidence type="ECO:0000313" key="3">
    <source>
        <dbReference type="Proteomes" id="UP000292958"/>
    </source>
</evidence>
<proteinExistence type="predicted"/>
<dbReference type="OrthoDB" id="8223306at2"/>
<dbReference type="SUPFAM" id="SSF46785">
    <property type="entry name" value="Winged helix' DNA-binding domain"/>
    <property type="match status" value="1"/>
</dbReference>
<dbReference type="Gene3D" id="1.10.10.10">
    <property type="entry name" value="Winged helix-like DNA-binding domain superfamily/Winged helix DNA-binding domain"/>
    <property type="match status" value="1"/>
</dbReference>
<dbReference type="GO" id="GO:0016740">
    <property type="term" value="F:transferase activity"/>
    <property type="evidence" value="ECO:0007669"/>
    <property type="project" value="UniProtKB-KW"/>
</dbReference>
<dbReference type="InterPro" id="IPR036390">
    <property type="entry name" value="WH_DNA-bd_sf"/>
</dbReference>
<dbReference type="Pfam" id="PF18765">
    <property type="entry name" value="Polbeta"/>
    <property type="match status" value="1"/>
</dbReference>
<dbReference type="InterPro" id="IPR041633">
    <property type="entry name" value="Polbeta"/>
</dbReference>